<feature type="transmembrane region" description="Helical" evidence="1">
    <location>
        <begin position="504"/>
        <end position="523"/>
    </location>
</feature>
<feature type="transmembrane region" description="Helical" evidence="1">
    <location>
        <begin position="64"/>
        <end position="82"/>
    </location>
</feature>
<name>A0A9D3ABJ5_9ACTN</name>
<feature type="transmembrane region" description="Helical" evidence="1">
    <location>
        <begin position="474"/>
        <end position="498"/>
    </location>
</feature>
<dbReference type="EMBL" id="DYZL01000017">
    <property type="protein sequence ID" value="HJH42330.1"/>
    <property type="molecule type" value="Genomic_DNA"/>
</dbReference>
<evidence type="ECO:0000313" key="3">
    <source>
        <dbReference type="Proteomes" id="UP000789325"/>
    </source>
</evidence>
<keyword evidence="1" id="KW-1133">Transmembrane helix</keyword>
<reference evidence="2" key="2">
    <citation type="submission" date="2021-09" db="EMBL/GenBank/DDBJ databases">
        <authorList>
            <person name="Gilroy R."/>
        </authorList>
    </citation>
    <scope>NUCLEOTIDE SEQUENCE</scope>
    <source>
        <strain evidence="2">USAMLcec12-2067</strain>
    </source>
</reference>
<feature type="transmembrane region" description="Helical" evidence="1">
    <location>
        <begin position="352"/>
        <end position="374"/>
    </location>
</feature>
<keyword evidence="1" id="KW-0812">Transmembrane</keyword>
<dbReference type="AlphaFoldDB" id="A0A9D3ABJ5"/>
<keyword evidence="1" id="KW-0472">Membrane</keyword>
<evidence type="ECO:0000256" key="1">
    <source>
        <dbReference type="SAM" id="Phobius"/>
    </source>
</evidence>
<proteinExistence type="predicted"/>
<protein>
    <submittedName>
        <fullName evidence="2">Glycosyltransferase family 39 protein</fullName>
        <ecNumber evidence="2">2.4.-.-</ecNumber>
    </submittedName>
</protein>
<feature type="transmembrane region" description="Helical" evidence="1">
    <location>
        <begin position="282"/>
        <end position="305"/>
    </location>
</feature>
<dbReference type="GO" id="GO:0016757">
    <property type="term" value="F:glycosyltransferase activity"/>
    <property type="evidence" value="ECO:0007669"/>
    <property type="project" value="UniProtKB-KW"/>
</dbReference>
<organism evidence="2 3">
    <name type="scientific">Rubneribacter badeniensis</name>
    <dbReference type="NCBI Taxonomy" id="2070688"/>
    <lineage>
        <taxon>Bacteria</taxon>
        <taxon>Bacillati</taxon>
        <taxon>Actinomycetota</taxon>
        <taxon>Coriobacteriia</taxon>
        <taxon>Eggerthellales</taxon>
        <taxon>Eggerthellaceae</taxon>
        <taxon>Rubneribacter</taxon>
    </lineage>
</organism>
<keyword evidence="2" id="KW-0808">Transferase</keyword>
<dbReference type="EC" id="2.4.-.-" evidence="2"/>
<gene>
    <name evidence="2" type="ORF">K8V16_00870</name>
</gene>
<reference evidence="2" key="1">
    <citation type="journal article" date="2021" name="PeerJ">
        <title>Extensive microbial diversity within the chicken gut microbiome revealed by metagenomics and culture.</title>
        <authorList>
            <person name="Gilroy R."/>
            <person name="Ravi A."/>
            <person name="Getino M."/>
            <person name="Pursley I."/>
            <person name="Horton D.L."/>
            <person name="Alikhan N.F."/>
            <person name="Baker D."/>
            <person name="Gharbi K."/>
            <person name="Hall N."/>
            <person name="Watson M."/>
            <person name="Adriaenssens E.M."/>
            <person name="Foster-Nyarko E."/>
            <person name="Jarju S."/>
            <person name="Secka A."/>
            <person name="Antonio M."/>
            <person name="Oren A."/>
            <person name="Chaudhuri R.R."/>
            <person name="La Ragione R."/>
            <person name="Hildebrand F."/>
            <person name="Pallen M.J."/>
        </authorList>
    </citation>
    <scope>NUCLEOTIDE SEQUENCE</scope>
    <source>
        <strain evidence="2">USAMLcec12-2067</strain>
    </source>
</reference>
<feature type="transmembrane region" description="Helical" evidence="1">
    <location>
        <begin position="158"/>
        <end position="177"/>
    </location>
</feature>
<evidence type="ECO:0000313" key="2">
    <source>
        <dbReference type="EMBL" id="HJH42330.1"/>
    </source>
</evidence>
<comment type="caution">
    <text evidence="2">The sequence shown here is derived from an EMBL/GenBank/DDBJ whole genome shotgun (WGS) entry which is preliminary data.</text>
</comment>
<dbReference type="Proteomes" id="UP000789325">
    <property type="component" value="Unassembled WGS sequence"/>
</dbReference>
<feature type="transmembrane region" description="Helical" evidence="1">
    <location>
        <begin position="133"/>
        <end position="151"/>
    </location>
</feature>
<sequence length="690" mass="74514">MSSFEVARRRTDVGADERAWRHMDAGAHGRAWRRVGAWARACGRAEESPEALRAEDPSAVRSRAIHLIVLVAGVAFLLANAFHGNVWFDESYSVAIANHSFADIWRIGAGDVHPVLFYWALHALNLVFGQNVLVYRLFATAGAVALACLGYTHVRRDFGARVGILFSFFALFTPYVATMAVEVRMYSWATFSVMLCCMYAYRIASVLRRRGPRGICASAQGLRLWGGAPRRWWIVLFASGLASAYLHYFGAISAFVANAFLLCFLVWRVVRLRRIGGSGGGALAVFLAGSVVQVALYAPWLLVLLQQAGVVSDSYWANIVFPTTYIELAAYPVLTSQVSFALRGAYGEGWEAALNVLGAAALAVAAAFAIRAAWRGVRVCRAMCACRACGLRAGGGGCASGPRVTSGKRAASRACGEEAPCRACGAMQDDAGKARGAARTARRDGGARRAGDAVPGAMARRLQRAASWATSDKVLPVLLALGVYGGVYGIAWAASFALDSLILYYRYLFVAIGPLLFACAGVLARVRNRALVGSACAVLLGVSVVHQALSVMDSYDARNVEPLVCLQEKVDALAEEQDAAPLVVSSDIGFQGVAAVVLPEIPQTYLDWQQGNWGLAYEAYAPVLTSEKSWELIFEGFHGQFVVLGQTQEEGLPRDVADLAQKDGFCLIEAQTFYRPYERTWFTVAVMDKA</sequence>
<keyword evidence="2" id="KW-0328">Glycosyltransferase</keyword>
<feature type="transmembrane region" description="Helical" evidence="1">
    <location>
        <begin position="183"/>
        <end position="201"/>
    </location>
</feature>
<feature type="transmembrane region" description="Helical" evidence="1">
    <location>
        <begin position="530"/>
        <end position="549"/>
    </location>
</feature>
<accession>A0A9D3ABJ5</accession>
<feature type="transmembrane region" description="Helical" evidence="1">
    <location>
        <begin position="254"/>
        <end position="270"/>
    </location>
</feature>